<feature type="chain" id="PRO_5040340110" evidence="2">
    <location>
        <begin position="22"/>
        <end position="89"/>
    </location>
</feature>
<name>A0A9P6IY33_MORAP</name>
<dbReference type="OrthoDB" id="2420593at2759"/>
<protein>
    <submittedName>
        <fullName evidence="3">Uncharacterized protein</fullName>
    </submittedName>
</protein>
<gene>
    <name evidence="3" type="ORF">BGZ70_000499</name>
</gene>
<dbReference type="EMBL" id="JAAAHY010001098">
    <property type="protein sequence ID" value="KAF9952732.1"/>
    <property type="molecule type" value="Genomic_DNA"/>
</dbReference>
<evidence type="ECO:0000313" key="3">
    <source>
        <dbReference type="EMBL" id="KAF9952732.1"/>
    </source>
</evidence>
<accession>A0A9P6IY33</accession>
<dbReference type="AlphaFoldDB" id="A0A9P6IY33"/>
<comment type="caution">
    <text evidence="3">The sequence shown here is derived from an EMBL/GenBank/DDBJ whole genome shotgun (WGS) entry which is preliminary data.</text>
</comment>
<feature type="signal peptide" evidence="2">
    <location>
        <begin position="1"/>
        <end position="21"/>
    </location>
</feature>
<reference evidence="3" key="1">
    <citation type="journal article" date="2020" name="Fungal Divers.">
        <title>Resolving the Mortierellaceae phylogeny through synthesis of multi-gene phylogenetics and phylogenomics.</title>
        <authorList>
            <person name="Vandepol N."/>
            <person name="Liber J."/>
            <person name="Desiro A."/>
            <person name="Na H."/>
            <person name="Kennedy M."/>
            <person name="Barry K."/>
            <person name="Grigoriev I.V."/>
            <person name="Miller A.N."/>
            <person name="O'Donnell K."/>
            <person name="Stajich J.E."/>
            <person name="Bonito G."/>
        </authorList>
    </citation>
    <scope>NUCLEOTIDE SEQUENCE</scope>
    <source>
        <strain evidence="3">CK1249</strain>
    </source>
</reference>
<evidence type="ECO:0000256" key="2">
    <source>
        <dbReference type="SAM" id="SignalP"/>
    </source>
</evidence>
<evidence type="ECO:0000256" key="1">
    <source>
        <dbReference type="SAM" id="MobiDB-lite"/>
    </source>
</evidence>
<proteinExistence type="predicted"/>
<dbReference type="Proteomes" id="UP000738359">
    <property type="component" value="Unassembled WGS sequence"/>
</dbReference>
<keyword evidence="4" id="KW-1185">Reference proteome</keyword>
<keyword evidence="2" id="KW-0732">Signal</keyword>
<evidence type="ECO:0000313" key="4">
    <source>
        <dbReference type="Proteomes" id="UP000738359"/>
    </source>
</evidence>
<feature type="region of interest" description="Disordered" evidence="1">
    <location>
        <begin position="69"/>
        <end position="89"/>
    </location>
</feature>
<organism evidence="3 4">
    <name type="scientific">Mortierella alpina</name>
    <name type="common">Oleaginous fungus</name>
    <name type="synonym">Mortierella renispora</name>
    <dbReference type="NCBI Taxonomy" id="64518"/>
    <lineage>
        <taxon>Eukaryota</taxon>
        <taxon>Fungi</taxon>
        <taxon>Fungi incertae sedis</taxon>
        <taxon>Mucoromycota</taxon>
        <taxon>Mortierellomycotina</taxon>
        <taxon>Mortierellomycetes</taxon>
        <taxon>Mortierellales</taxon>
        <taxon>Mortierellaceae</taxon>
        <taxon>Mortierella</taxon>
    </lineage>
</organism>
<feature type="non-terminal residue" evidence="3">
    <location>
        <position position="89"/>
    </location>
</feature>
<sequence>MVKLFTSSITILVLAIATVQAQSSAPSPAPSAGAPGTIVASKYPTANAIPPTNSPEVQQWLKEIDLTGAPQIPLRTGAPPSCPAKVDPN</sequence>